<evidence type="ECO:0000313" key="4">
    <source>
        <dbReference type="EMBL" id="PRY87761.1"/>
    </source>
</evidence>
<dbReference type="Gene3D" id="2.150.10.10">
    <property type="entry name" value="Serralysin-like metalloprotease, C-terminal"/>
    <property type="match status" value="1"/>
</dbReference>
<keyword evidence="2" id="KW-0964">Secreted</keyword>
<keyword evidence="5" id="KW-1185">Reference proteome</keyword>
<dbReference type="EMBL" id="PVTQ01000009">
    <property type="protein sequence ID" value="PRY87761.1"/>
    <property type="molecule type" value="Genomic_DNA"/>
</dbReference>
<dbReference type="InterPro" id="IPR050557">
    <property type="entry name" value="RTX_toxin/Mannuronan_C5-epim"/>
</dbReference>
<dbReference type="InterPro" id="IPR028992">
    <property type="entry name" value="Hedgehog/Intein_dom"/>
</dbReference>
<reference evidence="4 5" key="1">
    <citation type="submission" date="2018-03" db="EMBL/GenBank/DDBJ databases">
        <title>Genomic Encyclopedia of Archaeal and Bacterial Type Strains, Phase II (KMG-II): from individual species to whole genera.</title>
        <authorList>
            <person name="Goeker M."/>
        </authorList>
    </citation>
    <scope>NUCLEOTIDE SEQUENCE [LARGE SCALE GENOMIC DNA]</scope>
    <source>
        <strain evidence="4 5">DSM 100212</strain>
    </source>
</reference>
<dbReference type="Pfam" id="PF00353">
    <property type="entry name" value="HemolysinCabind"/>
    <property type="match status" value="3"/>
</dbReference>
<dbReference type="SUPFAM" id="SSF51120">
    <property type="entry name" value="beta-Roll"/>
    <property type="match status" value="2"/>
</dbReference>
<dbReference type="PRINTS" id="PR00313">
    <property type="entry name" value="CABNDNGRPT"/>
</dbReference>
<dbReference type="Proteomes" id="UP000238392">
    <property type="component" value="Unassembled WGS sequence"/>
</dbReference>
<comment type="caution">
    <text evidence="4">The sequence shown here is derived from an EMBL/GenBank/DDBJ whole genome shotgun (WGS) entry which is preliminary data.</text>
</comment>
<evidence type="ECO:0000256" key="1">
    <source>
        <dbReference type="ARBA" id="ARBA00004613"/>
    </source>
</evidence>
<dbReference type="InterPro" id="IPR011049">
    <property type="entry name" value="Serralysin-like_metalloprot_C"/>
</dbReference>
<feature type="domain" description="Hedgehog/Intein (Hint)" evidence="3">
    <location>
        <begin position="369"/>
        <end position="506"/>
    </location>
</feature>
<dbReference type="Gene3D" id="2.170.16.10">
    <property type="entry name" value="Hedgehog/Intein (Hint) domain"/>
    <property type="match status" value="1"/>
</dbReference>
<comment type="subcellular location">
    <subcellularLocation>
        <location evidence="1">Secreted</location>
    </subcellularLocation>
</comment>
<dbReference type="PROSITE" id="PS00330">
    <property type="entry name" value="HEMOLYSIN_CALCIUM"/>
    <property type="match status" value="3"/>
</dbReference>
<evidence type="ECO:0000259" key="3">
    <source>
        <dbReference type="Pfam" id="PF13403"/>
    </source>
</evidence>
<evidence type="ECO:0000256" key="2">
    <source>
        <dbReference type="ARBA" id="ARBA00022525"/>
    </source>
</evidence>
<name>A0A2T0WM25_9RHOB</name>
<gene>
    <name evidence="4" type="ORF">CLV74_10982</name>
</gene>
<proteinExistence type="predicted"/>
<dbReference type="InterPro" id="IPR018511">
    <property type="entry name" value="Hemolysin-typ_Ca-bd_CS"/>
</dbReference>
<protein>
    <submittedName>
        <fullName evidence="4">Hemolysin type calcium-binding protein</fullName>
    </submittedName>
</protein>
<dbReference type="PANTHER" id="PTHR38340">
    <property type="entry name" value="S-LAYER PROTEIN"/>
    <property type="match status" value="1"/>
</dbReference>
<sequence>MGTYSLQHIYLYQGSLSGVDLDAGLSIASGTQMQQTVDGAIAASDASLSPGQSFQFALNGQSGQSASYLGQATATIDMGVTTANLPLMVFSIGDQLYFHAVDGLSLTGISGVAITFDQSASFTLQGDGIVRGLNGADTMTAGFTDSNGSPITELGDAIQGDNGPDMIDGSGGDDTIDGGNGVDTIYGGDGNDVISGGLGADTLSGNDGSDTIDGGSGADTIDGGAGGDIIDGGSGSDVIIGGAGDDTIMMGDGDTVTGGDGGDIFIYTGGSVTITDFTTGEGENTDAIALGGYYSTTSLAQINATISDPAQHYKTPLQLMKADAADGALDGTISGTNYAAFTGALDITLKNKGEPVNADLLTTTRTGVICFARGTLIATQRGAIPIQDIRAGDKVQTMDNGYQPVRWIGSRTVCAQGDLAPVRIRQGVFGTTADLLLSPNHRIWFRHPRAELLLGEEEILIAAKHLVDGRFVTRQEGPTVEYFHMLFDNHQIVFAEGLASESLHPGAECWNAMTAAARSEILSIFPELDAAHVTKSYGQTARPCLRTYEAKLVRACVLTDAA</sequence>
<dbReference type="GO" id="GO:0005576">
    <property type="term" value="C:extracellular region"/>
    <property type="evidence" value="ECO:0007669"/>
    <property type="project" value="UniProtKB-SubCell"/>
</dbReference>
<evidence type="ECO:0000313" key="5">
    <source>
        <dbReference type="Proteomes" id="UP000238392"/>
    </source>
</evidence>
<dbReference type="AlphaFoldDB" id="A0A2T0WM25"/>
<dbReference type="OrthoDB" id="6305173at2"/>
<dbReference type="PANTHER" id="PTHR38340:SF1">
    <property type="entry name" value="S-LAYER PROTEIN"/>
    <property type="match status" value="1"/>
</dbReference>
<dbReference type="InterPro" id="IPR001343">
    <property type="entry name" value="Hemolysn_Ca-bd"/>
</dbReference>
<accession>A0A2T0WM25</accession>
<dbReference type="Pfam" id="PF13403">
    <property type="entry name" value="Hint_2"/>
    <property type="match status" value="1"/>
</dbReference>
<organism evidence="4 5">
    <name type="scientific">Donghicola tyrosinivorans</name>
    <dbReference type="NCBI Taxonomy" id="1652492"/>
    <lineage>
        <taxon>Bacteria</taxon>
        <taxon>Pseudomonadati</taxon>
        <taxon>Pseudomonadota</taxon>
        <taxon>Alphaproteobacteria</taxon>
        <taxon>Rhodobacterales</taxon>
        <taxon>Roseobacteraceae</taxon>
        <taxon>Donghicola</taxon>
    </lineage>
</organism>
<dbReference type="GO" id="GO:0005509">
    <property type="term" value="F:calcium ion binding"/>
    <property type="evidence" value="ECO:0007669"/>
    <property type="project" value="InterPro"/>
</dbReference>
<dbReference type="RefSeq" id="WP_146134957.1">
    <property type="nucleotide sequence ID" value="NZ_PVTQ01000009.1"/>
</dbReference>
<dbReference type="SUPFAM" id="SSF51294">
    <property type="entry name" value="Hedgehog/intein (Hint) domain"/>
    <property type="match status" value="1"/>
</dbReference>
<dbReference type="InterPro" id="IPR036844">
    <property type="entry name" value="Hint_dom_sf"/>
</dbReference>